<feature type="domain" description="FIP-RBD" evidence="10">
    <location>
        <begin position="123"/>
        <end position="185"/>
    </location>
</feature>
<evidence type="ECO:0000256" key="9">
    <source>
        <dbReference type="SAM" id="MobiDB-lite"/>
    </source>
</evidence>
<dbReference type="EMBL" id="CAJOBE010000464">
    <property type="protein sequence ID" value="CAF3645400.1"/>
    <property type="molecule type" value="Genomic_DNA"/>
</dbReference>
<dbReference type="Pfam" id="PF09457">
    <property type="entry name" value="RBD-FIP"/>
    <property type="match status" value="1"/>
</dbReference>
<evidence type="ECO:0000256" key="7">
    <source>
        <dbReference type="ARBA" id="ARBA00023136"/>
    </source>
</evidence>
<evidence type="ECO:0000256" key="2">
    <source>
        <dbReference type="ARBA" id="ARBA00004626"/>
    </source>
</evidence>
<keyword evidence="5" id="KW-0967">Endosome</keyword>
<dbReference type="SUPFAM" id="SSF144270">
    <property type="entry name" value="Eferin C-derminal domain-like"/>
    <property type="match status" value="1"/>
</dbReference>
<dbReference type="Proteomes" id="UP000663874">
    <property type="component" value="Unassembled WGS sequence"/>
</dbReference>
<evidence type="ECO:0000313" key="11">
    <source>
        <dbReference type="EMBL" id="CAF3645400.1"/>
    </source>
</evidence>
<dbReference type="InterPro" id="IPR051977">
    <property type="entry name" value="Rab11-interacting_regulator"/>
</dbReference>
<dbReference type="PANTHER" id="PTHR15726">
    <property type="entry name" value="RAB11-FAMILY INTERACTING PROTEIN"/>
    <property type="match status" value="1"/>
</dbReference>
<evidence type="ECO:0000256" key="4">
    <source>
        <dbReference type="ARBA" id="ARBA00022448"/>
    </source>
</evidence>
<dbReference type="Gene3D" id="1.20.5.2440">
    <property type="match status" value="1"/>
</dbReference>
<organism evidence="11 12">
    <name type="scientific">Rotaria sordida</name>
    <dbReference type="NCBI Taxonomy" id="392033"/>
    <lineage>
        <taxon>Eukaryota</taxon>
        <taxon>Metazoa</taxon>
        <taxon>Spiralia</taxon>
        <taxon>Gnathifera</taxon>
        <taxon>Rotifera</taxon>
        <taxon>Eurotatoria</taxon>
        <taxon>Bdelloidea</taxon>
        <taxon>Philodinida</taxon>
        <taxon>Philodinidae</taxon>
        <taxon>Rotaria</taxon>
    </lineage>
</organism>
<dbReference type="AlphaFoldDB" id="A0A818QR70"/>
<dbReference type="PROSITE" id="PS51511">
    <property type="entry name" value="FIP_RBD"/>
    <property type="match status" value="1"/>
</dbReference>
<name>A0A818QR70_9BILA</name>
<keyword evidence="7" id="KW-0472">Membrane</keyword>
<evidence type="ECO:0000256" key="5">
    <source>
        <dbReference type="ARBA" id="ARBA00022753"/>
    </source>
</evidence>
<evidence type="ECO:0000259" key="10">
    <source>
        <dbReference type="PROSITE" id="PS51511"/>
    </source>
</evidence>
<dbReference type="InterPro" id="IPR019018">
    <property type="entry name" value="Rab-bd_FIP-RBD"/>
</dbReference>
<comment type="caution">
    <text evidence="11">The sequence shown here is derived from an EMBL/GenBank/DDBJ whole genome shotgun (WGS) entry which is preliminary data.</text>
</comment>
<evidence type="ECO:0000256" key="1">
    <source>
        <dbReference type="ARBA" id="ARBA00004214"/>
    </source>
</evidence>
<keyword evidence="6 8" id="KW-0175">Coiled coil</keyword>
<dbReference type="GO" id="GO:0032456">
    <property type="term" value="P:endocytic recycling"/>
    <property type="evidence" value="ECO:0007669"/>
    <property type="project" value="TreeGrafter"/>
</dbReference>
<reference evidence="11" key="1">
    <citation type="submission" date="2021-02" db="EMBL/GenBank/DDBJ databases">
        <authorList>
            <person name="Nowell W R."/>
        </authorList>
    </citation>
    <scope>NUCLEOTIDE SEQUENCE</scope>
</reference>
<proteinExistence type="predicted"/>
<evidence type="ECO:0000256" key="6">
    <source>
        <dbReference type="ARBA" id="ARBA00023054"/>
    </source>
</evidence>
<sequence length="254" mass="29139">MNLLCLRKVSQKLEDVDNQLQDSQIRCNYLAEDNDKLLEQLRLQRRQLEEEQLTNAQLVEQLTLDSSRKMFSHTLSNTESIIKTSEIRIQDLDAQVRALKLENEKIKHENEELRERAVAVGINEGRRLMTNQGSLSYAAELEVLSKDELMSKLREQLLANDRLREYIERMLTVIIENSPQLLEVTMNVGTHVGSIEMPINSLTNQRKQSLIISSKEIENKSIPHESLKATESTNSDLSSTSTVTKQSNNKYCLV</sequence>
<dbReference type="GO" id="GO:0032465">
    <property type="term" value="P:regulation of cytokinesis"/>
    <property type="evidence" value="ECO:0007669"/>
    <property type="project" value="TreeGrafter"/>
</dbReference>
<dbReference type="GO" id="GO:0055038">
    <property type="term" value="C:recycling endosome membrane"/>
    <property type="evidence" value="ECO:0007669"/>
    <property type="project" value="UniProtKB-SubCell"/>
</dbReference>
<dbReference type="GO" id="GO:0030496">
    <property type="term" value="C:midbody"/>
    <property type="evidence" value="ECO:0007669"/>
    <property type="project" value="UniProtKB-SubCell"/>
</dbReference>
<accession>A0A818QR70</accession>
<feature type="coiled-coil region" evidence="8">
    <location>
        <begin position="6"/>
        <end position="116"/>
    </location>
</feature>
<feature type="compositionally biased region" description="Polar residues" evidence="9">
    <location>
        <begin position="229"/>
        <end position="254"/>
    </location>
</feature>
<evidence type="ECO:0000313" key="12">
    <source>
        <dbReference type="Proteomes" id="UP000663874"/>
    </source>
</evidence>
<dbReference type="GO" id="GO:0030139">
    <property type="term" value="C:endocytic vesicle"/>
    <property type="evidence" value="ECO:0007669"/>
    <property type="project" value="TreeGrafter"/>
</dbReference>
<evidence type="ECO:0000256" key="8">
    <source>
        <dbReference type="SAM" id="Coils"/>
    </source>
</evidence>
<keyword evidence="4" id="KW-0813">Transport</keyword>
<evidence type="ECO:0000256" key="3">
    <source>
        <dbReference type="ARBA" id="ARBA00004654"/>
    </source>
</evidence>
<gene>
    <name evidence="11" type="ORF">FNK824_LOCUS5683</name>
</gene>
<dbReference type="PANTHER" id="PTHR15726:SF7">
    <property type="entry name" value="NUCLEAR FALLOUT, ISOFORM J"/>
    <property type="match status" value="1"/>
</dbReference>
<comment type="subcellular location">
    <subcellularLocation>
        <location evidence="2">Cleavage furrow</location>
    </subcellularLocation>
    <subcellularLocation>
        <location evidence="1">Midbody</location>
    </subcellularLocation>
    <subcellularLocation>
        <location evidence="3">Recycling endosome membrane</location>
        <topology evidence="3">Peripheral membrane protein</topology>
    </subcellularLocation>
</comment>
<dbReference type="GO" id="GO:0032154">
    <property type="term" value="C:cleavage furrow"/>
    <property type="evidence" value="ECO:0007669"/>
    <property type="project" value="UniProtKB-SubCell"/>
</dbReference>
<protein>
    <recommendedName>
        <fullName evidence="10">FIP-RBD domain-containing protein</fullName>
    </recommendedName>
</protein>
<dbReference type="InterPro" id="IPR037245">
    <property type="entry name" value="FIP-RBD_C_sf"/>
</dbReference>
<feature type="region of interest" description="Disordered" evidence="9">
    <location>
        <begin position="222"/>
        <end position="254"/>
    </location>
</feature>